<reference evidence="2 3" key="1">
    <citation type="journal article" date="2018" name="Nat. Biotechnol.">
        <title>A standardized bacterial taxonomy based on genome phylogeny substantially revises the tree of life.</title>
        <authorList>
            <person name="Parks D.H."/>
            <person name="Chuvochina M."/>
            <person name="Waite D.W."/>
            <person name="Rinke C."/>
            <person name="Skarshewski A."/>
            <person name="Chaumeil P.A."/>
            <person name="Hugenholtz P."/>
        </authorList>
    </citation>
    <scope>NUCLEOTIDE SEQUENCE [LARGE SCALE GENOMIC DNA]</scope>
    <source>
        <strain evidence="2">UBA11728</strain>
    </source>
</reference>
<evidence type="ECO:0000313" key="2">
    <source>
        <dbReference type="EMBL" id="HCL01306.1"/>
    </source>
</evidence>
<dbReference type="InterPro" id="IPR004360">
    <property type="entry name" value="Glyas_Fos-R_dOase_dom"/>
</dbReference>
<dbReference type="PROSITE" id="PS51819">
    <property type="entry name" value="VOC"/>
    <property type="match status" value="1"/>
</dbReference>
<comment type="caution">
    <text evidence="2">The sequence shown here is derived from an EMBL/GenBank/DDBJ whole genome shotgun (WGS) entry which is preliminary data.</text>
</comment>
<proteinExistence type="predicted"/>
<dbReference type="AlphaFoldDB" id="A0A3D2X2V2"/>
<dbReference type="Proteomes" id="UP000262969">
    <property type="component" value="Unassembled WGS sequence"/>
</dbReference>
<evidence type="ECO:0000259" key="1">
    <source>
        <dbReference type="PROSITE" id="PS51819"/>
    </source>
</evidence>
<evidence type="ECO:0000313" key="3">
    <source>
        <dbReference type="Proteomes" id="UP000262969"/>
    </source>
</evidence>
<name>A0A3D2X2V2_9FIRM</name>
<dbReference type="EMBL" id="DPVV01000095">
    <property type="protein sequence ID" value="HCL01306.1"/>
    <property type="molecule type" value="Genomic_DNA"/>
</dbReference>
<dbReference type="InterPro" id="IPR029068">
    <property type="entry name" value="Glyas_Bleomycin-R_OHBP_Dase"/>
</dbReference>
<gene>
    <name evidence="2" type="ORF">DHW61_02650</name>
</gene>
<dbReference type="InterPro" id="IPR037523">
    <property type="entry name" value="VOC_core"/>
</dbReference>
<accession>A0A3D2X2V2</accession>
<protein>
    <submittedName>
        <fullName evidence="2">Glyoxalase</fullName>
    </submittedName>
</protein>
<sequence>MEFCWITISVKNMEESLHFYHEIIGLNIAERFKAGGETEIAMLGEIRGTKVELICDKDHIVQSTGLSIGFEVESLEKAMELMRENNIPILRGPISPNPTVSFFFINDPNGVEVQIVQHSHN</sequence>
<dbReference type="Pfam" id="PF00903">
    <property type="entry name" value="Glyoxalase"/>
    <property type="match status" value="1"/>
</dbReference>
<dbReference type="SUPFAM" id="SSF54593">
    <property type="entry name" value="Glyoxalase/Bleomycin resistance protein/Dihydroxybiphenyl dioxygenase"/>
    <property type="match status" value="1"/>
</dbReference>
<organism evidence="2 3">
    <name type="scientific">Lachnoclostridium phytofermentans</name>
    <dbReference type="NCBI Taxonomy" id="66219"/>
    <lineage>
        <taxon>Bacteria</taxon>
        <taxon>Bacillati</taxon>
        <taxon>Bacillota</taxon>
        <taxon>Clostridia</taxon>
        <taxon>Lachnospirales</taxon>
        <taxon>Lachnospiraceae</taxon>
    </lineage>
</organism>
<feature type="domain" description="VOC" evidence="1">
    <location>
        <begin position="2"/>
        <end position="118"/>
    </location>
</feature>
<dbReference type="Gene3D" id="3.10.180.10">
    <property type="entry name" value="2,3-Dihydroxybiphenyl 1,2-Dioxygenase, domain 1"/>
    <property type="match status" value="1"/>
</dbReference>